<dbReference type="STRING" id="429728.SAMN05216456_1342"/>
<proteinExistence type="predicted"/>
<evidence type="ECO:0000313" key="2">
    <source>
        <dbReference type="Proteomes" id="UP000199074"/>
    </source>
</evidence>
<organism evidence="1 2">
    <name type="scientific">Devosia crocina</name>
    <dbReference type="NCBI Taxonomy" id="429728"/>
    <lineage>
        <taxon>Bacteria</taxon>
        <taxon>Pseudomonadati</taxon>
        <taxon>Pseudomonadota</taxon>
        <taxon>Alphaproteobacteria</taxon>
        <taxon>Hyphomicrobiales</taxon>
        <taxon>Devosiaceae</taxon>
        <taxon>Devosia</taxon>
    </lineage>
</organism>
<dbReference type="Proteomes" id="UP000199074">
    <property type="component" value="Unassembled WGS sequence"/>
</dbReference>
<dbReference type="EMBL" id="FPCK01000001">
    <property type="protein sequence ID" value="SFV31441.1"/>
    <property type="molecule type" value="Genomic_DNA"/>
</dbReference>
<name>A0A1I7N9Y0_9HYPH</name>
<keyword evidence="2" id="KW-1185">Reference proteome</keyword>
<gene>
    <name evidence="1" type="ORF">SAMN05216456_1342</name>
</gene>
<sequence length="107" mass="11786">MSPPELPPPFSIPPELRVPVERVMQQMRTEIIDAADMLQGLGLPADQAFTVVVHHSVRTACAMAMDVAIADGREPNLANWQAATTETFNKVLERWHQLTESGEPPDA</sequence>
<evidence type="ECO:0000313" key="1">
    <source>
        <dbReference type="EMBL" id="SFV31441.1"/>
    </source>
</evidence>
<accession>A0A1I7N9Y0</accession>
<protein>
    <submittedName>
        <fullName evidence="1">Uncharacterized protein</fullName>
    </submittedName>
</protein>
<dbReference type="AlphaFoldDB" id="A0A1I7N9Y0"/>
<reference evidence="1 2" key="1">
    <citation type="submission" date="2016-10" db="EMBL/GenBank/DDBJ databases">
        <authorList>
            <person name="de Groot N.N."/>
        </authorList>
    </citation>
    <scope>NUCLEOTIDE SEQUENCE [LARGE SCALE GENOMIC DNA]</scope>
    <source>
        <strain evidence="1 2">IPL20</strain>
    </source>
</reference>